<sequence>MKIRSLSALCIVLMMTILSACSTADSQAQSAEQANVELTTVKKVALDTTYDLSGTLAASDEYPVSFEINGTVEDVRGSVGDTVKQGELLANLDPADLQLKISDAAQAAQQAQAGISSAQATLKSAQGGLSKAQASKQSAAAGVAAANAKVESARAAERGVTDGARSQQKNQAINAVNKAQTTYNQNKIEADRASTLYQNGLLTKQEYEQAQTAVEVAEQSLNDAKQQLSLLQEGASASDRASAASAVKEAQAGVQSAETGIQQANAEVEQAQAAIAQAQAGVEQAQASYQQAIVAQKEAALSLSRTTLKSSVSGVILEKDISSGQTISAGTPVFTIGKVNQLKVLLPIADQELKNWKVGQKISINLYDQVRTGTVKKLYPATNKNTGSINAEVVIANPQQDWKPGQVVKASQQATGRTGIAVPASAVISTSNNPYVFVNQKGKAVKKTVQIGELYNNQYEIKSGLQVGDQIVSSGADRLMNGDVLQVQKGQ</sequence>
<accession>A0A1E3KYC1</accession>
<name>A0A1E3KYC1_9BACL</name>
<dbReference type="RefSeq" id="WP_083243675.1">
    <property type="nucleotide sequence ID" value="NZ_MDER01000086.1"/>
</dbReference>
<dbReference type="EMBL" id="MDER01000086">
    <property type="protein sequence ID" value="ODP26562.1"/>
    <property type="molecule type" value="Genomic_DNA"/>
</dbReference>
<keyword evidence="3" id="KW-0732">Signal</keyword>
<dbReference type="GO" id="GO:0015562">
    <property type="term" value="F:efflux transmembrane transporter activity"/>
    <property type="evidence" value="ECO:0007669"/>
    <property type="project" value="TreeGrafter"/>
</dbReference>
<comment type="caution">
    <text evidence="6">The sequence shown here is derived from an EMBL/GenBank/DDBJ whole genome shotgun (WGS) entry which is preliminary data.</text>
</comment>
<evidence type="ECO:0000259" key="4">
    <source>
        <dbReference type="Pfam" id="PF25954"/>
    </source>
</evidence>
<evidence type="ECO:0000259" key="5">
    <source>
        <dbReference type="Pfam" id="PF25989"/>
    </source>
</evidence>
<comment type="similarity">
    <text evidence="1">Belongs to the membrane fusion protein (MFP) (TC 8.A.1) family.</text>
</comment>
<dbReference type="Gene3D" id="1.10.287.470">
    <property type="entry name" value="Helix hairpin bin"/>
    <property type="match status" value="3"/>
</dbReference>
<keyword evidence="2" id="KW-0175">Coiled coil</keyword>
<evidence type="ECO:0000256" key="1">
    <source>
        <dbReference type="ARBA" id="ARBA00009477"/>
    </source>
</evidence>
<protein>
    <submittedName>
        <fullName evidence="6">Putative multidrug resistance protein EmrK</fullName>
    </submittedName>
</protein>
<organism evidence="6 7">
    <name type="scientific">Paenibacillus nuruki</name>
    <dbReference type="NCBI Taxonomy" id="1886670"/>
    <lineage>
        <taxon>Bacteria</taxon>
        <taxon>Bacillati</taxon>
        <taxon>Bacillota</taxon>
        <taxon>Bacilli</taxon>
        <taxon>Bacillales</taxon>
        <taxon>Paenibacillaceae</taxon>
        <taxon>Paenibacillus</taxon>
    </lineage>
</organism>
<dbReference type="Gene3D" id="2.40.420.20">
    <property type="match status" value="1"/>
</dbReference>
<dbReference type="AlphaFoldDB" id="A0A1E3KYC1"/>
<evidence type="ECO:0000256" key="3">
    <source>
        <dbReference type="SAM" id="SignalP"/>
    </source>
</evidence>
<dbReference type="InterPro" id="IPR006143">
    <property type="entry name" value="RND_pump_MFP"/>
</dbReference>
<dbReference type="NCBIfam" id="TIGR01730">
    <property type="entry name" value="RND_mfp"/>
    <property type="match status" value="1"/>
</dbReference>
<dbReference type="InterPro" id="IPR058637">
    <property type="entry name" value="YknX-like_C"/>
</dbReference>
<proteinExistence type="inferred from homology"/>
<keyword evidence="7" id="KW-1185">Reference proteome</keyword>
<dbReference type="Pfam" id="PF25989">
    <property type="entry name" value="YknX_C"/>
    <property type="match status" value="1"/>
</dbReference>
<feature type="domain" description="YknX-like C-terminal permuted SH3-like" evidence="5">
    <location>
        <begin position="420"/>
        <end position="483"/>
    </location>
</feature>
<feature type="coiled-coil region" evidence="2">
    <location>
        <begin position="207"/>
        <end position="288"/>
    </location>
</feature>
<dbReference type="InterPro" id="IPR058792">
    <property type="entry name" value="Beta-barrel_RND_2"/>
</dbReference>
<dbReference type="Pfam" id="PF25954">
    <property type="entry name" value="Beta-barrel_RND_2"/>
    <property type="match status" value="1"/>
</dbReference>
<feature type="signal peptide" evidence="3">
    <location>
        <begin position="1"/>
        <end position="20"/>
    </location>
</feature>
<dbReference type="PANTHER" id="PTHR30469">
    <property type="entry name" value="MULTIDRUG RESISTANCE PROTEIN MDTA"/>
    <property type="match status" value="1"/>
</dbReference>
<evidence type="ECO:0000313" key="6">
    <source>
        <dbReference type="EMBL" id="ODP26562.1"/>
    </source>
</evidence>
<dbReference type="SUPFAM" id="SSF111369">
    <property type="entry name" value="HlyD-like secretion proteins"/>
    <property type="match status" value="2"/>
</dbReference>
<feature type="chain" id="PRO_5038654309" evidence="3">
    <location>
        <begin position="21"/>
        <end position="491"/>
    </location>
</feature>
<dbReference type="Gene3D" id="2.40.50.100">
    <property type="match status" value="2"/>
</dbReference>
<dbReference type="STRING" id="1886670.PTI45_04402"/>
<dbReference type="Gene3D" id="2.40.30.170">
    <property type="match status" value="1"/>
</dbReference>
<dbReference type="GO" id="GO:1990281">
    <property type="term" value="C:efflux pump complex"/>
    <property type="evidence" value="ECO:0007669"/>
    <property type="project" value="TreeGrafter"/>
</dbReference>
<dbReference type="PATRIC" id="fig|1886670.3.peg.4433"/>
<dbReference type="PANTHER" id="PTHR30469:SF15">
    <property type="entry name" value="HLYD FAMILY OF SECRETION PROTEINS"/>
    <property type="match status" value="1"/>
</dbReference>
<dbReference type="PROSITE" id="PS51257">
    <property type="entry name" value="PROKAR_LIPOPROTEIN"/>
    <property type="match status" value="1"/>
</dbReference>
<evidence type="ECO:0000313" key="7">
    <source>
        <dbReference type="Proteomes" id="UP000094578"/>
    </source>
</evidence>
<reference evidence="6 7" key="1">
    <citation type="submission" date="2016-08" db="EMBL/GenBank/DDBJ databases">
        <title>Genome sequencing of Paenibacillus sp. TI45-13ar, isolated from Korean traditional nuruk.</title>
        <authorList>
            <person name="Kim S.-J."/>
        </authorList>
    </citation>
    <scope>NUCLEOTIDE SEQUENCE [LARGE SCALE GENOMIC DNA]</scope>
    <source>
        <strain evidence="6 7">TI45-13ar</strain>
    </source>
</reference>
<gene>
    <name evidence="6" type="ORF">PTI45_04402</name>
</gene>
<dbReference type="Proteomes" id="UP000094578">
    <property type="component" value="Unassembled WGS sequence"/>
</dbReference>
<feature type="domain" description="CusB-like beta-barrel" evidence="4">
    <location>
        <begin position="351"/>
        <end position="413"/>
    </location>
</feature>
<evidence type="ECO:0000256" key="2">
    <source>
        <dbReference type="SAM" id="Coils"/>
    </source>
</evidence>